<proteinExistence type="predicted"/>
<keyword evidence="2" id="KW-1185">Reference proteome</keyword>
<reference evidence="1 2" key="1">
    <citation type="journal article" date="2014" name="Genome Biol. Evol.">
        <title>The genome of the myxosporean Thelohanellus kitauei shows adaptations to nutrient acquisition within its fish host.</title>
        <authorList>
            <person name="Yang Y."/>
            <person name="Xiong J."/>
            <person name="Zhou Z."/>
            <person name="Huo F."/>
            <person name="Miao W."/>
            <person name="Ran C."/>
            <person name="Liu Y."/>
            <person name="Zhang J."/>
            <person name="Feng J."/>
            <person name="Wang M."/>
            <person name="Wang M."/>
            <person name="Wang L."/>
            <person name="Yao B."/>
        </authorList>
    </citation>
    <scope>NUCLEOTIDE SEQUENCE [LARGE SCALE GENOMIC DNA]</scope>
    <source>
        <strain evidence="1">Wuqing</strain>
    </source>
</reference>
<gene>
    <name evidence="1" type="ORF">RF11_04883</name>
</gene>
<evidence type="ECO:0000313" key="2">
    <source>
        <dbReference type="Proteomes" id="UP000031668"/>
    </source>
</evidence>
<organism evidence="1 2">
    <name type="scientific">Thelohanellus kitauei</name>
    <name type="common">Myxosporean</name>
    <dbReference type="NCBI Taxonomy" id="669202"/>
    <lineage>
        <taxon>Eukaryota</taxon>
        <taxon>Metazoa</taxon>
        <taxon>Cnidaria</taxon>
        <taxon>Myxozoa</taxon>
        <taxon>Myxosporea</taxon>
        <taxon>Bivalvulida</taxon>
        <taxon>Platysporina</taxon>
        <taxon>Myxobolidae</taxon>
        <taxon>Thelohanellus</taxon>
    </lineage>
</organism>
<sequence length="173" mass="20154">MGQVFSQYFRYTYEFTRKYKKLVDEEPDLINENPNFKDSHTQEIALFEADEQTQVENKSSTTACDCCPESAECYIKKESERMYHVFLGAIENMVKNMPFINPSTGDTSWNMNMETVKTVINYTGWVTNYDGSALARKRAKHAARLRQDSYLLYNDADAYTLSSYSTILLCFRR</sequence>
<name>A0A0C2JV49_THEKT</name>
<protein>
    <submittedName>
        <fullName evidence="1">Uncharacterized protein</fullName>
    </submittedName>
</protein>
<dbReference type="EMBL" id="JWZT01000903">
    <property type="protein sequence ID" value="KII73298.1"/>
    <property type="molecule type" value="Genomic_DNA"/>
</dbReference>
<evidence type="ECO:0000313" key="1">
    <source>
        <dbReference type="EMBL" id="KII73298.1"/>
    </source>
</evidence>
<comment type="caution">
    <text evidence="1">The sequence shown here is derived from an EMBL/GenBank/DDBJ whole genome shotgun (WGS) entry which is preliminary data.</text>
</comment>
<accession>A0A0C2JV49</accession>
<dbReference type="AlphaFoldDB" id="A0A0C2JV49"/>
<dbReference type="Proteomes" id="UP000031668">
    <property type="component" value="Unassembled WGS sequence"/>
</dbReference>